<sequence length="690" mass="77786">MKEYNNEDDPLVESKYDEPSENDKELLAFIIDHTDRWRDYRDQNFSDDWLKYERIFRGVWAAEDKQRQSERSRIISPATQQAVETRHAEVMEAIFGQGEFFDIEDDLQDVNGTALDIEKLKKQLYEDFAQDKIRKSIDQIELMAEIYGTGIGEIVISTEKTYTPATVAMDAQQAAYGVKEGERFSVRLNPVNPNSFIFDPNGVSIDDCMGIGIERYVSIHKVMSGIASGKYRNVDLDSMYRDNSLEATQQKNDFKDNKVLTLTYYGLVPKEYLQADDEKELTDLPSDDKEKEDKYSDSVEDYTDMVEAIIVIANGSMILKAEESPYMMKDRPVISYQDDTVPNRLLGRGTVEKAFNMQMAIDGSMRSHMDSLALTTAPMIGVDATRLPRGAKFEVKPGGQFLTNGNPAEILFPFKFGVSDGQSMEVSKEFERMLLMATGTTDASGGVSPVSRDMGGLDMATATMIKKYKRTLVNFQEDFLIPFINKAAWRYMQFSPERYPSLDVKFLPTATLGIIAREYEQKQLAFMIQTLGAQSPITPILMNGILKNSSLSNREEMLEQLAKQSAPNPEQEQAAQAAAMADSMLKQAQAAELGAKAKLHDAETQKTSIETQLAPKETEARIMNAISTNLPNEDAAASVEFDRRVKIADLMIKEESIKSKKDIVRMQMEYKRGKQPMDTSYLDSTINELG</sequence>
<evidence type="ECO:0000313" key="2">
    <source>
        <dbReference type="EMBL" id="CAB4183525.1"/>
    </source>
</evidence>
<dbReference type="EMBL" id="LR797402">
    <property type="protein sequence ID" value="CAB4214135.1"/>
    <property type="molecule type" value="Genomic_DNA"/>
</dbReference>
<dbReference type="InterPro" id="IPR056909">
    <property type="entry name" value="SU10_portal"/>
</dbReference>
<feature type="region of interest" description="Disordered" evidence="1">
    <location>
        <begin position="1"/>
        <end position="21"/>
    </location>
</feature>
<gene>
    <name evidence="2" type="ORF">UFOVP1103_46</name>
    <name evidence="3" type="ORF">UFOVP1464_19</name>
    <name evidence="4" type="ORF">UFOVP1553_43</name>
</gene>
<dbReference type="EMBL" id="LR798402">
    <property type="protein sequence ID" value="CAB5229416.1"/>
    <property type="molecule type" value="Genomic_DNA"/>
</dbReference>
<feature type="compositionally biased region" description="Acidic residues" evidence="1">
    <location>
        <begin position="1"/>
        <end position="11"/>
    </location>
</feature>
<proteinExistence type="predicted"/>
<feature type="compositionally biased region" description="Basic and acidic residues" evidence="1">
    <location>
        <begin position="286"/>
        <end position="297"/>
    </location>
</feature>
<feature type="compositionally biased region" description="Basic and acidic residues" evidence="1">
    <location>
        <begin position="12"/>
        <end position="21"/>
    </location>
</feature>
<name>A0A6J7XE37_9CAUD</name>
<organism evidence="4">
    <name type="scientific">uncultured Caudovirales phage</name>
    <dbReference type="NCBI Taxonomy" id="2100421"/>
    <lineage>
        <taxon>Viruses</taxon>
        <taxon>Duplodnaviria</taxon>
        <taxon>Heunggongvirae</taxon>
        <taxon>Uroviricota</taxon>
        <taxon>Caudoviricetes</taxon>
        <taxon>Peduoviridae</taxon>
        <taxon>Maltschvirus</taxon>
        <taxon>Maltschvirus maltsch</taxon>
    </lineage>
</organism>
<evidence type="ECO:0000313" key="4">
    <source>
        <dbReference type="EMBL" id="CAB5229416.1"/>
    </source>
</evidence>
<evidence type="ECO:0000313" key="3">
    <source>
        <dbReference type="EMBL" id="CAB4214135.1"/>
    </source>
</evidence>
<dbReference type="EMBL" id="LR797046">
    <property type="protein sequence ID" value="CAB4183525.1"/>
    <property type="molecule type" value="Genomic_DNA"/>
</dbReference>
<reference evidence="4" key="1">
    <citation type="submission" date="2020-05" db="EMBL/GenBank/DDBJ databases">
        <authorList>
            <person name="Chiriac C."/>
            <person name="Salcher M."/>
            <person name="Ghai R."/>
            <person name="Kavagutti S V."/>
        </authorList>
    </citation>
    <scope>NUCLEOTIDE SEQUENCE</scope>
</reference>
<evidence type="ECO:0000256" key="1">
    <source>
        <dbReference type="SAM" id="MobiDB-lite"/>
    </source>
</evidence>
<feature type="region of interest" description="Disordered" evidence="1">
    <location>
        <begin position="276"/>
        <end position="298"/>
    </location>
</feature>
<protein>
    <recommendedName>
        <fullName evidence="5">Portal protein</fullName>
    </recommendedName>
</protein>
<dbReference type="Pfam" id="PF23899">
    <property type="entry name" value="SU10_portal"/>
    <property type="match status" value="1"/>
</dbReference>
<evidence type="ECO:0008006" key="5">
    <source>
        <dbReference type="Google" id="ProtNLM"/>
    </source>
</evidence>
<accession>A0A6J7XE37</accession>